<dbReference type="InterPro" id="IPR004320">
    <property type="entry name" value="BPS1_pln"/>
</dbReference>
<evidence type="ECO:0000313" key="1">
    <source>
        <dbReference type="EMBL" id="EMS68490.1"/>
    </source>
</evidence>
<gene>
    <name evidence="1" type="ORF">TRIUR3_15606</name>
</gene>
<dbReference type="Pfam" id="PF03087">
    <property type="entry name" value="BPS1"/>
    <property type="match status" value="1"/>
</dbReference>
<protein>
    <submittedName>
        <fullName evidence="1">Uncharacterized protein</fullName>
    </submittedName>
</protein>
<organism evidence="1">
    <name type="scientific">Triticum urartu</name>
    <name type="common">Red wild einkorn</name>
    <name type="synonym">Crithodium urartu</name>
    <dbReference type="NCBI Taxonomy" id="4572"/>
    <lineage>
        <taxon>Eukaryota</taxon>
        <taxon>Viridiplantae</taxon>
        <taxon>Streptophyta</taxon>
        <taxon>Embryophyta</taxon>
        <taxon>Tracheophyta</taxon>
        <taxon>Spermatophyta</taxon>
        <taxon>Magnoliopsida</taxon>
        <taxon>Liliopsida</taxon>
        <taxon>Poales</taxon>
        <taxon>Poaceae</taxon>
        <taxon>BOP clade</taxon>
        <taxon>Pooideae</taxon>
        <taxon>Triticodae</taxon>
        <taxon>Triticeae</taxon>
        <taxon>Triticinae</taxon>
        <taxon>Triticum</taxon>
    </lineage>
</organism>
<dbReference type="GO" id="GO:0048367">
    <property type="term" value="P:shoot system development"/>
    <property type="evidence" value="ECO:0007669"/>
    <property type="project" value="InterPro"/>
</dbReference>
<dbReference type="EMBL" id="KD005534">
    <property type="protein sequence ID" value="EMS68490.1"/>
    <property type="molecule type" value="Genomic_DNA"/>
</dbReference>
<reference evidence="1" key="1">
    <citation type="journal article" date="2013" name="Nature">
        <title>Draft genome of the wheat A-genome progenitor Triticum urartu.</title>
        <authorList>
            <person name="Ling H.Q."/>
            <person name="Zhao S."/>
            <person name="Liu D."/>
            <person name="Wang J."/>
            <person name="Sun H."/>
            <person name="Zhang C."/>
            <person name="Fan H."/>
            <person name="Li D."/>
            <person name="Dong L."/>
            <person name="Tao Y."/>
            <person name="Gao C."/>
            <person name="Wu H."/>
            <person name="Li Y."/>
            <person name="Cui Y."/>
            <person name="Guo X."/>
            <person name="Zheng S."/>
            <person name="Wang B."/>
            <person name="Yu K."/>
            <person name="Liang Q."/>
            <person name="Yang W."/>
            <person name="Lou X."/>
            <person name="Chen J."/>
            <person name="Feng M."/>
            <person name="Jian J."/>
            <person name="Zhang X."/>
            <person name="Luo G."/>
            <person name="Jiang Y."/>
            <person name="Liu J."/>
            <person name="Wang Z."/>
            <person name="Sha Y."/>
            <person name="Zhang B."/>
            <person name="Wu H."/>
            <person name="Tang D."/>
            <person name="Shen Q."/>
            <person name="Xue P."/>
            <person name="Zou S."/>
            <person name="Wang X."/>
            <person name="Liu X."/>
            <person name="Wang F."/>
            <person name="Yang Y."/>
            <person name="An X."/>
            <person name="Dong Z."/>
            <person name="Zhang K."/>
            <person name="Zhang X."/>
            <person name="Luo M.C."/>
            <person name="Dvorak J."/>
            <person name="Tong Y."/>
            <person name="Wang J."/>
            <person name="Yang H."/>
            <person name="Li Z."/>
            <person name="Wang D."/>
            <person name="Zhang A."/>
            <person name="Wang J."/>
        </authorList>
    </citation>
    <scope>NUCLEOTIDE SEQUENCE</scope>
</reference>
<sequence>MASAHALSPVPTHRVARPMAGAALPLYIPDATTSLSSFITASKRKQQQQAVATAACASAAVFSSVEAVSAAATSKKTTAASSLRALVMRAKAASEEDKEVAALERLEEGGCAADIETGSDKVFRSILHTRVALLNIQTQTYC</sequence>
<dbReference type="AlphaFoldDB" id="M8ATF0"/>
<name>M8ATF0_TRIUA</name>
<dbReference type="GO" id="GO:0048364">
    <property type="term" value="P:root development"/>
    <property type="evidence" value="ECO:0007669"/>
    <property type="project" value="InterPro"/>
</dbReference>
<accession>M8ATF0</accession>
<proteinExistence type="predicted"/>